<sequence>MVENRERSLGYPGFVTPVFMKESKPLGKKEEITRAPRDHDTRTHLKKNMKVDSMYADYRRQVYAQGLKSDATSVVAVERNCDLFSDVPHVLDAPIC</sequence>
<keyword evidence="2" id="KW-1185">Reference proteome</keyword>
<evidence type="ECO:0000313" key="1">
    <source>
        <dbReference type="EMBL" id="GFX90725.1"/>
    </source>
</evidence>
<dbReference type="AlphaFoldDB" id="A0A8X6R9Q8"/>
<dbReference type="Proteomes" id="UP000887159">
    <property type="component" value="Unassembled WGS sequence"/>
</dbReference>
<evidence type="ECO:0000313" key="2">
    <source>
        <dbReference type="Proteomes" id="UP000887159"/>
    </source>
</evidence>
<gene>
    <name evidence="1" type="ORF">TNCV_3730461</name>
</gene>
<accession>A0A8X6R9Q8</accession>
<protein>
    <submittedName>
        <fullName evidence="1">Uncharacterized protein</fullName>
    </submittedName>
</protein>
<name>A0A8X6R9Q8_TRICX</name>
<organism evidence="1 2">
    <name type="scientific">Trichonephila clavipes</name>
    <name type="common">Golden silk orbweaver</name>
    <name type="synonym">Nephila clavipes</name>
    <dbReference type="NCBI Taxonomy" id="2585209"/>
    <lineage>
        <taxon>Eukaryota</taxon>
        <taxon>Metazoa</taxon>
        <taxon>Ecdysozoa</taxon>
        <taxon>Arthropoda</taxon>
        <taxon>Chelicerata</taxon>
        <taxon>Arachnida</taxon>
        <taxon>Araneae</taxon>
        <taxon>Araneomorphae</taxon>
        <taxon>Entelegynae</taxon>
        <taxon>Araneoidea</taxon>
        <taxon>Nephilidae</taxon>
        <taxon>Trichonephila</taxon>
    </lineage>
</organism>
<comment type="caution">
    <text evidence="1">The sequence shown here is derived from an EMBL/GenBank/DDBJ whole genome shotgun (WGS) entry which is preliminary data.</text>
</comment>
<reference evidence="1" key="1">
    <citation type="submission" date="2020-08" db="EMBL/GenBank/DDBJ databases">
        <title>Multicomponent nature underlies the extraordinary mechanical properties of spider dragline silk.</title>
        <authorList>
            <person name="Kono N."/>
            <person name="Nakamura H."/>
            <person name="Mori M."/>
            <person name="Yoshida Y."/>
            <person name="Ohtoshi R."/>
            <person name="Malay A.D."/>
            <person name="Moran D.A.P."/>
            <person name="Tomita M."/>
            <person name="Numata K."/>
            <person name="Arakawa K."/>
        </authorList>
    </citation>
    <scope>NUCLEOTIDE SEQUENCE</scope>
</reference>
<dbReference type="EMBL" id="BMAU01021104">
    <property type="protein sequence ID" value="GFX90725.1"/>
    <property type="molecule type" value="Genomic_DNA"/>
</dbReference>
<proteinExistence type="predicted"/>